<name>A0AAV4PSV1_CAEEX</name>
<sequence>MAIHGCLISLWPNGASPQHTKDSTLGLKKILKWEFDFQNKLNRKKVLEASFSFLSKYVLKEKRRKCSLHFGGLPFAYVCGADAFYSEREEARGLSGQENGRGHEEVSGKLICESQTCKCFGKRPKRNGKRIHKNPLPEFHLSYVLLGKHIANVADFFSSSSRYGCFYLPIYWRQDGMPLNMTPCLTCSGNRLPISESFLRPKVESLVGCDLRHFGHGYIR</sequence>
<protein>
    <submittedName>
        <fullName evidence="1">Uncharacterized protein</fullName>
    </submittedName>
</protein>
<dbReference type="EMBL" id="BPLR01005031">
    <property type="protein sequence ID" value="GIX99338.1"/>
    <property type="molecule type" value="Genomic_DNA"/>
</dbReference>
<dbReference type="AlphaFoldDB" id="A0AAV4PSV1"/>
<evidence type="ECO:0000313" key="1">
    <source>
        <dbReference type="EMBL" id="GIX99338.1"/>
    </source>
</evidence>
<reference evidence="1 2" key="1">
    <citation type="submission" date="2021-06" db="EMBL/GenBank/DDBJ databases">
        <title>Caerostris extrusa draft genome.</title>
        <authorList>
            <person name="Kono N."/>
            <person name="Arakawa K."/>
        </authorList>
    </citation>
    <scope>NUCLEOTIDE SEQUENCE [LARGE SCALE GENOMIC DNA]</scope>
</reference>
<keyword evidence="2" id="KW-1185">Reference proteome</keyword>
<comment type="caution">
    <text evidence="1">The sequence shown here is derived from an EMBL/GenBank/DDBJ whole genome shotgun (WGS) entry which is preliminary data.</text>
</comment>
<accession>A0AAV4PSV1</accession>
<evidence type="ECO:0000313" key="2">
    <source>
        <dbReference type="Proteomes" id="UP001054945"/>
    </source>
</evidence>
<dbReference type="Proteomes" id="UP001054945">
    <property type="component" value="Unassembled WGS sequence"/>
</dbReference>
<proteinExistence type="predicted"/>
<gene>
    <name evidence="1" type="ORF">CEXT_355881</name>
</gene>
<organism evidence="1 2">
    <name type="scientific">Caerostris extrusa</name>
    <name type="common">Bark spider</name>
    <name type="synonym">Caerostris bankana</name>
    <dbReference type="NCBI Taxonomy" id="172846"/>
    <lineage>
        <taxon>Eukaryota</taxon>
        <taxon>Metazoa</taxon>
        <taxon>Ecdysozoa</taxon>
        <taxon>Arthropoda</taxon>
        <taxon>Chelicerata</taxon>
        <taxon>Arachnida</taxon>
        <taxon>Araneae</taxon>
        <taxon>Araneomorphae</taxon>
        <taxon>Entelegynae</taxon>
        <taxon>Araneoidea</taxon>
        <taxon>Araneidae</taxon>
        <taxon>Caerostris</taxon>
    </lineage>
</organism>